<keyword evidence="3" id="KW-1185">Reference proteome</keyword>
<reference evidence="2 3" key="1">
    <citation type="submission" date="2019-09" db="EMBL/GenBank/DDBJ databases">
        <title>Genomes of family Cryomorphaceae.</title>
        <authorList>
            <person name="Bowman J.P."/>
        </authorList>
    </citation>
    <scope>NUCLEOTIDE SEQUENCE [LARGE SCALE GENOMIC DNA]</scope>
    <source>
        <strain evidence="2 3">LMG 25704</strain>
    </source>
</reference>
<keyword evidence="1" id="KW-0472">Membrane</keyword>
<evidence type="ECO:0000256" key="1">
    <source>
        <dbReference type="SAM" id="Phobius"/>
    </source>
</evidence>
<name>A0A6N6RLU8_9FLAO</name>
<dbReference type="AlphaFoldDB" id="A0A6N6RLU8"/>
<organism evidence="2 3">
    <name type="scientific">Phaeocystidibacter luteus</name>
    <dbReference type="NCBI Taxonomy" id="911197"/>
    <lineage>
        <taxon>Bacteria</taxon>
        <taxon>Pseudomonadati</taxon>
        <taxon>Bacteroidota</taxon>
        <taxon>Flavobacteriia</taxon>
        <taxon>Flavobacteriales</taxon>
        <taxon>Phaeocystidibacteraceae</taxon>
        <taxon>Phaeocystidibacter</taxon>
    </lineage>
</organism>
<accession>A0A6N6RLU8</accession>
<proteinExistence type="predicted"/>
<feature type="transmembrane region" description="Helical" evidence="1">
    <location>
        <begin position="31"/>
        <end position="50"/>
    </location>
</feature>
<evidence type="ECO:0000313" key="2">
    <source>
        <dbReference type="EMBL" id="KAB2814550.1"/>
    </source>
</evidence>
<dbReference type="Proteomes" id="UP000468650">
    <property type="component" value="Unassembled WGS sequence"/>
</dbReference>
<dbReference type="EMBL" id="WBVO01000001">
    <property type="protein sequence ID" value="KAB2814550.1"/>
    <property type="molecule type" value="Genomic_DNA"/>
</dbReference>
<keyword evidence="1" id="KW-0812">Transmembrane</keyword>
<sequence length="117" mass="13859">MRTLLLQADDSSFDWIQPIIKLLSDAFGVKTTAYIVLSFVVIILLSYYSLSRLTKSKQDKAYEDMRAQRDRIADEALKLRKLHYISLGMSEEEVDYLLNPTPHEERVNSKKWWQFWK</sequence>
<gene>
    <name evidence="2" type="ORF">F8C67_02085</name>
</gene>
<dbReference type="RefSeq" id="WP_151666128.1">
    <property type="nucleotide sequence ID" value="NZ_WBVO01000001.1"/>
</dbReference>
<comment type="caution">
    <text evidence="2">The sequence shown here is derived from an EMBL/GenBank/DDBJ whole genome shotgun (WGS) entry which is preliminary data.</text>
</comment>
<evidence type="ECO:0000313" key="3">
    <source>
        <dbReference type="Proteomes" id="UP000468650"/>
    </source>
</evidence>
<keyword evidence="1" id="KW-1133">Transmembrane helix</keyword>
<protein>
    <submittedName>
        <fullName evidence="2">Uncharacterized protein</fullName>
    </submittedName>
</protein>